<name>A0AAP2BIU4_KLEOX</name>
<keyword evidence="2" id="KW-0732">Signal</keyword>
<reference evidence="3 4" key="1">
    <citation type="submission" date="2021-03" db="EMBL/GenBank/DDBJ databases">
        <authorList>
            <person name="Stanton E."/>
        </authorList>
    </citation>
    <scope>NUCLEOTIDE SEQUENCE [LARGE SCALE GENOMIC DNA]</scope>
    <source>
        <strain evidence="3 4">2020EL-00037</strain>
    </source>
</reference>
<feature type="signal peptide" evidence="2">
    <location>
        <begin position="1"/>
        <end position="20"/>
    </location>
</feature>
<dbReference type="NCBIfam" id="TIGR02747">
    <property type="entry name" value="TraV"/>
    <property type="match status" value="1"/>
</dbReference>
<dbReference type="EMBL" id="JAGKON010000013">
    <property type="protein sequence ID" value="MBQ0600825.1"/>
    <property type="molecule type" value="Genomic_DNA"/>
</dbReference>
<proteinExistence type="predicted"/>
<evidence type="ECO:0000313" key="4">
    <source>
        <dbReference type="Proteomes" id="UP000673434"/>
    </source>
</evidence>
<dbReference type="AlphaFoldDB" id="A0AAP2BIU4"/>
<comment type="caution">
    <text evidence="3">The sequence shown here is derived from an EMBL/GenBank/DDBJ whole genome shotgun (WGS) entry which is preliminary data.</text>
</comment>
<dbReference type="Pfam" id="PF09676">
    <property type="entry name" value="TraV"/>
    <property type="match status" value="1"/>
</dbReference>
<dbReference type="RefSeq" id="WP_210846232.1">
    <property type="nucleotide sequence ID" value="NZ_JAGKON010000013.1"/>
</dbReference>
<feature type="region of interest" description="Disordered" evidence="1">
    <location>
        <begin position="166"/>
        <end position="206"/>
    </location>
</feature>
<keyword evidence="4" id="KW-1185">Reference proteome</keyword>
<protein>
    <submittedName>
        <fullName evidence="3">Type IV conjugative transfer system lipoprotein TraV</fullName>
    </submittedName>
</protein>
<sequence length="206" mass="21860">MSMKRMVLALFGVASMVVLTGCSSLVGGSSEYGCKGMPDSVTCMSVGDVYELTDGDNYKQRVSEVSQQQMAGKDVNVKQQTAGGEGSGPSVSGGAPYIPVPQPTANPQPIRTPSQVMRVLVDPYESDDGDLNVPGYVYTEIEPRRWEVGASRAATVQPVIRPMQAPVSSEPIAENTAAQTQAKNTSANARGVKNQASNTRTMMPNR</sequence>
<feature type="region of interest" description="Disordered" evidence="1">
    <location>
        <begin position="66"/>
        <end position="94"/>
    </location>
</feature>
<gene>
    <name evidence="3" type="primary">traV</name>
    <name evidence="3" type="ORF">J7S78_13590</name>
</gene>
<feature type="compositionally biased region" description="Polar residues" evidence="1">
    <location>
        <begin position="176"/>
        <end position="206"/>
    </location>
</feature>
<organism evidence="3 4">
    <name type="scientific">Klebsiella oxytoca</name>
    <dbReference type="NCBI Taxonomy" id="571"/>
    <lineage>
        <taxon>Bacteria</taxon>
        <taxon>Pseudomonadati</taxon>
        <taxon>Pseudomonadota</taxon>
        <taxon>Gammaproteobacteria</taxon>
        <taxon>Enterobacterales</taxon>
        <taxon>Enterobacteriaceae</taxon>
        <taxon>Klebsiella/Raoultella group</taxon>
        <taxon>Klebsiella</taxon>
    </lineage>
</organism>
<evidence type="ECO:0000256" key="1">
    <source>
        <dbReference type="SAM" id="MobiDB-lite"/>
    </source>
</evidence>
<dbReference type="PROSITE" id="PS51257">
    <property type="entry name" value="PROKAR_LIPOPROTEIN"/>
    <property type="match status" value="1"/>
</dbReference>
<dbReference type="Proteomes" id="UP000673434">
    <property type="component" value="Unassembled WGS sequence"/>
</dbReference>
<feature type="chain" id="PRO_5042933636" evidence="2">
    <location>
        <begin position="21"/>
        <end position="206"/>
    </location>
</feature>
<dbReference type="InterPro" id="IPR014118">
    <property type="entry name" value="T4SS_TraV"/>
</dbReference>
<evidence type="ECO:0000256" key="2">
    <source>
        <dbReference type="SAM" id="SignalP"/>
    </source>
</evidence>
<accession>A0AAP2BIU4</accession>
<keyword evidence="3" id="KW-0449">Lipoprotein</keyword>
<evidence type="ECO:0000313" key="3">
    <source>
        <dbReference type="EMBL" id="MBQ0600825.1"/>
    </source>
</evidence>